<protein>
    <recommendedName>
        <fullName evidence="1">DUF5672 domain-containing protein</fullName>
    </recommendedName>
</protein>
<sequence>MLSWIRQKIRKKIFKLGFPWFGRVKKLELPNVTLIVIDCVNYERAKRAFDHCLFYCNFGAAKLLTHFDSSDPSTMKIEQLRSIQAYSRFVLKDLDRYFDTEYVLVAQWDGFVWKPALWDQAFLDYDYIGAPWPVHLTKGEAHRDHRVGNGGFSLRSKRLQHFLANDERIQATDNEDVVICQYQRPYLEQNGFRFAPVEVAARFSCEGELKYAFGHHGHRGANMPLSRWWLNIYRFFHRNEA</sequence>
<evidence type="ECO:0000313" key="2">
    <source>
        <dbReference type="EMBL" id="SNS41616.1"/>
    </source>
</evidence>
<organism evidence="2 3">
    <name type="scientific">Noviherbaspirillum humi</name>
    <dbReference type="NCBI Taxonomy" id="1688639"/>
    <lineage>
        <taxon>Bacteria</taxon>
        <taxon>Pseudomonadati</taxon>
        <taxon>Pseudomonadota</taxon>
        <taxon>Betaproteobacteria</taxon>
        <taxon>Burkholderiales</taxon>
        <taxon>Oxalobacteraceae</taxon>
        <taxon>Noviherbaspirillum</taxon>
    </lineage>
</organism>
<keyword evidence="3" id="KW-1185">Reference proteome</keyword>
<feature type="domain" description="DUF5672" evidence="1">
    <location>
        <begin position="76"/>
        <end position="214"/>
    </location>
</feature>
<gene>
    <name evidence="2" type="ORF">SAMN06265795_102609</name>
</gene>
<dbReference type="OrthoDB" id="7391526at2"/>
<dbReference type="InterPro" id="IPR043729">
    <property type="entry name" value="DUF5672"/>
</dbReference>
<reference evidence="2 3" key="1">
    <citation type="submission" date="2017-06" db="EMBL/GenBank/DDBJ databases">
        <authorList>
            <person name="Kim H.J."/>
            <person name="Triplett B.A."/>
        </authorList>
    </citation>
    <scope>NUCLEOTIDE SEQUENCE [LARGE SCALE GENOMIC DNA]</scope>
    <source>
        <strain evidence="2 3">U15</strain>
    </source>
</reference>
<evidence type="ECO:0000313" key="3">
    <source>
        <dbReference type="Proteomes" id="UP000198284"/>
    </source>
</evidence>
<name>A0A239EAF8_9BURK</name>
<dbReference type="Proteomes" id="UP000198284">
    <property type="component" value="Unassembled WGS sequence"/>
</dbReference>
<dbReference type="EMBL" id="FZOT01000002">
    <property type="protein sequence ID" value="SNS41616.1"/>
    <property type="molecule type" value="Genomic_DNA"/>
</dbReference>
<evidence type="ECO:0000259" key="1">
    <source>
        <dbReference type="Pfam" id="PF18922"/>
    </source>
</evidence>
<accession>A0A239EAF8</accession>
<dbReference type="AlphaFoldDB" id="A0A239EAF8"/>
<dbReference type="RefSeq" id="WP_089398421.1">
    <property type="nucleotide sequence ID" value="NZ_FZOT01000002.1"/>
</dbReference>
<proteinExistence type="predicted"/>
<dbReference type="Pfam" id="PF18922">
    <property type="entry name" value="DUF5672"/>
    <property type="match status" value="1"/>
</dbReference>